<name>A0A226DUA8_FOLCA</name>
<sequence length="264" mass="28474">MRANKGTISVGTGSKISRLFDNTGTIFVSSGGQVENIRGNCKEIHFGPNCTVELIEGNTGTIIFGEGGIVRNVSSNSGTVFIEGHVVHGKNCEAVKSPPPTSVASIPSPSLATNKKELYLRPTLTTLTKPVTRDINKLKAAMLTTLPLEEKFPSTASKLGMTPSTPGPQEDKASFLKKNNLPSSKNIFTCTSQTDGEKLLVNKFGGIDLSAEHNPSAPPEDQIYDKFQDSSRMTFYFAPFAWSTQKIWPSSVDTFAVRIALLDC</sequence>
<gene>
    <name evidence="1" type="ORF">Fcan01_16796</name>
</gene>
<evidence type="ECO:0000313" key="2">
    <source>
        <dbReference type="Proteomes" id="UP000198287"/>
    </source>
</evidence>
<proteinExistence type="predicted"/>
<dbReference type="EMBL" id="LNIX01000011">
    <property type="protein sequence ID" value="OXA48823.1"/>
    <property type="molecule type" value="Genomic_DNA"/>
</dbReference>
<protein>
    <submittedName>
        <fullName evidence="1">Uncharacterized protein</fullName>
    </submittedName>
</protein>
<evidence type="ECO:0000313" key="1">
    <source>
        <dbReference type="EMBL" id="OXA48823.1"/>
    </source>
</evidence>
<reference evidence="1 2" key="1">
    <citation type="submission" date="2015-12" db="EMBL/GenBank/DDBJ databases">
        <title>The genome of Folsomia candida.</title>
        <authorList>
            <person name="Faddeeva A."/>
            <person name="Derks M.F."/>
            <person name="Anvar Y."/>
            <person name="Smit S."/>
            <person name="Van Straalen N."/>
            <person name="Roelofs D."/>
        </authorList>
    </citation>
    <scope>NUCLEOTIDE SEQUENCE [LARGE SCALE GENOMIC DNA]</scope>
    <source>
        <strain evidence="1 2">VU population</strain>
        <tissue evidence="1">Whole body</tissue>
    </source>
</reference>
<comment type="caution">
    <text evidence="1">The sequence shown here is derived from an EMBL/GenBank/DDBJ whole genome shotgun (WGS) entry which is preliminary data.</text>
</comment>
<keyword evidence="2" id="KW-1185">Reference proteome</keyword>
<dbReference type="AlphaFoldDB" id="A0A226DUA8"/>
<accession>A0A226DUA8</accession>
<organism evidence="1 2">
    <name type="scientific">Folsomia candida</name>
    <name type="common">Springtail</name>
    <dbReference type="NCBI Taxonomy" id="158441"/>
    <lineage>
        <taxon>Eukaryota</taxon>
        <taxon>Metazoa</taxon>
        <taxon>Ecdysozoa</taxon>
        <taxon>Arthropoda</taxon>
        <taxon>Hexapoda</taxon>
        <taxon>Collembola</taxon>
        <taxon>Entomobryomorpha</taxon>
        <taxon>Isotomoidea</taxon>
        <taxon>Isotomidae</taxon>
        <taxon>Proisotominae</taxon>
        <taxon>Folsomia</taxon>
    </lineage>
</organism>
<dbReference type="Proteomes" id="UP000198287">
    <property type="component" value="Unassembled WGS sequence"/>
</dbReference>